<protein>
    <recommendedName>
        <fullName evidence="3">Regulation of enolase protein 1</fullName>
    </recommendedName>
</protein>
<dbReference type="AlphaFoldDB" id="A0A085G6U9"/>
<dbReference type="InterPro" id="IPR015987">
    <property type="entry name" value="UCP022704"/>
</dbReference>
<dbReference type="PIRSF" id="PIRSF022704">
    <property type="entry name" value="UCP022704"/>
    <property type="match status" value="1"/>
</dbReference>
<dbReference type="PANTHER" id="PTHR35332">
    <property type="entry name" value="REGULATION OF ENOLASE PROTEIN 1"/>
    <property type="match status" value="1"/>
</dbReference>
<evidence type="ECO:0000313" key="2">
    <source>
        <dbReference type="Proteomes" id="UP000028640"/>
    </source>
</evidence>
<name>A0A085G6U9_EWIA3</name>
<organism evidence="1 2">
    <name type="scientific">Ewingella americana (strain ATCC 33852 / DSM 4580 / CCUG 14506 / JCM 5911 / LMG 7869 / NCTC 12157 / CDC 1468-78)</name>
    <dbReference type="NCBI Taxonomy" id="910964"/>
    <lineage>
        <taxon>Bacteria</taxon>
        <taxon>Pseudomonadati</taxon>
        <taxon>Pseudomonadota</taxon>
        <taxon>Gammaproteobacteria</taxon>
        <taxon>Enterobacterales</taxon>
        <taxon>Yersiniaceae</taxon>
        <taxon>Ewingella</taxon>
    </lineage>
</organism>
<dbReference type="RefSeq" id="WP_034793417.1">
    <property type="nucleotide sequence ID" value="NZ_JMPJ01000065.1"/>
</dbReference>
<reference evidence="1 2" key="1">
    <citation type="submission" date="2014-05" db="EMBL/GenBank/DDBJ databases">
        <title>ATOL: Assembling a taxonomically balanced genome-scale reconstruction of the evolutionary history of the Enterobacteriaceae.</title>
        <authorList>
            <person name="Plunkett G.III."/>
            <person name="Neeno-Eckwall E.C."/>
            <person name="Glasner J.D."/>
            <person name="Perna N.T."/>
        </authorList>
    </citation>
    <scope>NUCLEOTIDE SEQUENCE [LARGE SCALE GENOMIC DNA]</scope>
    <source>
        <strain evidence="1 2">ATCC 33852</strain>
    </source>
</reference>
<dbReference type="SUPFAM" id="SSF49899">
    <property type="entry name" value="Concanavalin A-like lectins/glucanases"/>
    <property type="match status" value="1"/>
</dbReference>
<dbReference type="EMBL" id="JMPJ01000065">
    <property type="protein sequence ID" value="KFC79444.1"/>
    <property type="molecule type" value="Genomic_DNA"/>
</dbReference>
<gene>
    <name evidence="1" type="ORF">GEAM_3253</name>
</gene>
<dbReference type="InterPro" id="IPR009784">
    <property type="entry name" value="DUF1349"/>
</dbReference>
<sequence length="191" mass="21469">MISTPRWINPPQQWSEQDGVLRAVTDDTTDFWSNTWYGFNRFSGHVYGWDVAEDFTLQVRVRSDFTTLYDQAGIMVTADESHWLKAGIELNDGQPMIGSVLTNENSDWATGIFSGDPRDFSMRVTLTEGCLRVQYSTDGQVWPLLRLCPFPAAKSIHVGLMCCTPQRAGLAVEFSDISLGKALKKELHDLS</sequence>
<accession>A0A085G6U9</accession>
<evidence type="ECO:0000313" key="1">
    <source>
        <dbReference type="EMBL" id="KFC79444.1"/>
    </source>
</evidence>
<evidence type="ECO:0008006" key="3">
    <source>
        <dbReference type="Google" id="ProtNLM"/>
    </source>
</evidence>
<dbReference type="OrthoDB" id="9814707at2"/>
<proteinExistence type="predicted"/>
<dbReference type="InterPro" id="IPR013320">
    <property type="entry name" value="ConA-like_dom_sf"/>
</dbReference>
<dbReference type="PANTHER" id="PTHR35332:SF2">
    <property type="entry name" value="REGULATION OF ENOLASE PROTEIN 1"/>
    <property type="match status" value="1"/>
</dbReference>
<dbReference type="GeneID" id="78381380"/>
<comment type="caution">
    <text evidence="1">The sequence shown here is derived from an EMBL/GenBank/DDBJ whole genome shotgun (WGS) entry which is preliminary data.</text>
</comment>
<dbReference type="Pfam" id="PF07081">
    <property type="entry name" value="DUF1349"/>
    <property type="match status" value="1"/>
</dbReference>
<dbReference type="eggNOG" id="COG3506">
    <property type="taxonomic scope" value="Bacteria"/>
</dbReference>
<dbReference type="Gene3D" id="2.60.120.200">
    <property type="match status" value="1"/>
</dbReference>
<dbReference type="Proteomes" id="UP000028640">
    <property type="component" value="Unassembled WGS sequence"/>
</dbReference>
<keyword evidence="2" id="KW-1185">Reference proteome</keyword>